<organism evidence="1 2">
    <name type="scientific">Pseudomonas frederiksbergensis</name>
    <dbReference type="NCBI Taxonomy" id="104087"/>
    <lineage>
        <taxon>Bacteria</taxon>
        <taxon>Pseudomonadati</taxon>
        <taxon>Pseudomonadota</taxon>
        <taxon>Gammaproteobacteria</taxon>
        <taxon>Pseudomonadales</taxon>
        <taxon>Pseudomonadaceae</taxon>
        <taxon>Pseudomonas</taxon>
    </lineage>
</organism>
<dbReference type="AlphaFoldDB" id="A0A0B1Z8U4"/>
<gene>
    <name evidence="1" type="ORF">JZ00_03015</name>
</gene>
<evidence type="ECO:0000313" key="1">
    <source>
        <dbReference type="EMBL" id="KHK65768.1"/>
    </source>
</evidence>
<name>A0A0B1Z8U4_9PSED</name>
<reference evidence="2" key="1">
    <citation type="submission" date="2015-03" db="EMBL/GenBank/DDBJ databases">
        <title>Pseudomonas frederiksbergensis hydrocarbon degrader.</title>
        <authorList>
            <person name="Brown L.M."/>
            <person name="Ruiz O.N."/>
            <person name="Mueller S."/>
            <person name="Gunasekera T.S."/>
        </authorList>
    </citation>
    <scope>NUCLEOTIDE SEQUENCE [LARGE SCALE GENOMIC DNA]</scope>
    <source>
        <strain evidence="2">SI8</strain>
    </source>
</reference>
<comment type="caution">
    <text evidence="1">The sequence shown here is derived from an EMBL/GenBank/DDBJ whole genome shotgun (WGS) entry which is preliminary data.</text>
</comment>
<accession>A0A0B1Z8U4</accession>
<dbReference type="EMBL" id="JQGJ01000002">
    <property type="protein sequence ID" value="KHK65768.1"/>
    <property type="molecule type" value="Genomic_DNA"/>
</dbReference>
<protein>
    <submittedName>
        <fullName evidence="1">Uncharacterized protein</fullName>
    </submittedName>
</protein>
<evidence type="ECO:0000313" key="2">
    <source>
        <dbReference type="Proteomes" id="UP000030949"/>
    </source>
</evidence>
<proteinExistence type="predicted"/>
<sequence>MRQAFTHRFHNQIVDGPVPSVGAVTQFVEADCVSLAQGVTSALFFERLDRGFALFSIQWIGERDSVKPGHSRERNLSILANLSPKFSSGFFNIGKPAVPYRIFAKWNWSAYFTVTCACFINIFSVFQCDGQTVR</sequence>
<dbReference type="Proteomes" id="UP000030949">
    <property type="component" value="Unassembled WGS sequence"/>
</dbReference>